<feature type="repeat" description="ARM" evidence="8">
    <location>
        <begin position="230"/>
        <end position="272"/>
    </location>
</feature>
<keyword evidence="5" id="KW-0472">Membrane</keyword>
<dbReference type="InterPro" id="IPR000225">
    <property type="entry name" value="Armadillo"/>
</dbReference>
<dbReference type="SMART" id="SM00185">
    <property type="entry name" value="ARM"/>
    <property type="match status" value="8"/>
</dbReference>
<dbReference type="PROSITE" id="PS50176">
    <property type="entry name" value="ARM_REPEAT"/>
    <property type="match status" value="3"/>
</dbReference>
<proteinExistence type="inferred from homology"/>
<evidence type="ECO:0000256" key="8">
    <source>
        <dbReference type="PROSITE-ProRule" id="PRU00259"/>
    </source>
</evidence>
<dbReference type="GO" id="GO:0000045">
    <property type="term" value="P:autophagosome assembly"/>
    <property type="evidence" value="ECO:0007669"/>
    <property type="project" value="TreeGrafter"/>
</dbReference>
<dbReference type="GO" id="GO:0043495">
    <property type="term" value="F:protein-membrane adaptor activity"/>
    <property type="evidence" value="ECO:0007669"/>
    <property type="project" value="InterPro"/>
</dbReference>
<evidence type="ECO:0000313" key="10">
    <source>
        <dbReference type="EMBL" id="KAJ1921103.1"/>
    </source>
</evidence>
<dbReference type="AlphaFoldDB" id="A0A9W8DWH1"/>
<dbReference type="Gene3D" id="1.25.10.10">
    <property type="entry name" value="Leucine-rich Repeat Variant"/>
    <property type="match status" value="3"/>
</dbReference>
<accession>A0A9W8DWH1</accession>
<feature type="repeat" description="ARM" evidence="8">
    <location>
        <begin position="187"/>
        <end position="224"/>
    </location>
</feature>
<comment type="subcellular location">
    <subcellularLocation>
        <location evidence="1">Vacuole membrane</location>
        <topology evidence="1">Lipid-anchor</topology>
    </subcellularLocation>
</comment>
<keyword evidence="6" id="KW-0449">Lipoprotein</keyword>
<feature type="region of interest" description="Disordered" evidence="9">
    <location>
        <begin position="548"/>
        <end position="567"/>
    </location>
</feature>
<gene>
    <name evidence="10" type="primary">VAC8</name>
    <name evidence="10" type="ORF">H4219_000962</name>
</gene>
<protein>
    <recommendedName>
        <fullName evidence="7">Vacuolar protein 8</fullName>
    </recommendedName>
</protein>
<keyword evidence="11" id="KW-1185">Reference proteome</keyword>
<dbReference type="GO" id="GO:0000329">
    <property type="term" value="C:fungal-type vacuole membrane"/>
    <property type="evidence" value="ECO:0007669"/>
    <property type="project" value="TreeGrafter"/>
</dbReference>
<comment type="similarity">
    <text evidence="2">Belongs to the beta-catenin family.</text>
</comment>
<reference evidence="10" key="1">
    <citation type="submission" date="2022-07" db="EMBL/GenBank/DDBJ databases">
        <title>Phylogenomic reconstructions and comparative analyses of Kickxellomycotina fungi.</title>
        <authorList>
            <person name="Reynolds N.K."/>
            <person name="Stajich J.E."/>
            <person name="Barry K."/>
            <person name="Grigoriev I.V."/>
            <person name="Crous P."/>
            <person name="Smith M.E."/>
        </authorList>
    </citation>
    <scope>NUCLEOTIDE SEQUENCE</scope>
    <source>
        <strain evidence="10">NBRC 100468</strain>
    </source>
</reference>
<dbReference type="PANTHER" id="PTHR47249">
    <property type="entry name" value="VACUOLAR PROTEIN 8"/>
    <property type="match status" value="1"/>
</dbReference>
<dbReference type="Proteomes" id="UP001150538">
    <property type="component" value="Unassembled WGS sequence"/>
</dbReference>
<keyword evidence="4" id="KW-0677">Repeat</keyword>
<dbReference type="InterPro" id="IPR016024">
    <property type="entry name" value="ARM-type_fold"/>
</dbReference>
<evidence type="ECO:0000256" key="3">
    <source>
        <dbReference type="ARBA" id="ARBA00022554"/>
    </source>
</evidence>
<name>A0A9W8DWH1_9FUNG</name>
<evidence type="ECO:0000256" key="2">
    <source>
        <dbReference type="ARBA" id="ARBA00005462"/>
    </source>
</evidence>
<dbReference type="InterPro" id="IPR011989">
    <property type="entry name" value="ARM-like"/>
</dbReference>
<feature type="repeat" description="ARM" evidence="8">
    <location>
        <begin position="146"/>
        <end position="188"/>
    </location>
</feature>
<organism evidence="10 11">
    <name type="scientific">Mycoemilia scoparia</name>
    <dbReference type="NCBI Taxonomy" id="417184"/>
    <lineage>
        <taxon>Eukaryota</taxon>
        <taxon>Fungi</taxon>
        <taxon>Fungi incertae sedis</taxon>
        <taxon>Zoopagomycota</taxon>
        <taxon>Kickxellomycotina</taxon>
        <taxon>Kickxellomycetes</taxon>
        <taxon>Kickxellales</taxon>
        <taxon>Kickxellaceae</taxon>
        <taxon>Mycoemilia</taxon>
    </lineage>
</organism>
<evidence type="ECO:0000256" key="9">
    <source>
        <dbReference type="SAM" id="MobiDB-lite"/>
    </source>
</evidence>
<dbReference type="EMBL" id="JANBPU010000007">
    <property type="protein sequence ID" value="KAJ1921103.1"/>
    <property type="molecule type" value="Genomic_DNA"/>
</dbReference>
<dbReference type="GO" id="GO:0071562">
    <property type="term" value="P:nucleus-vacuole junction assembly"/>
    <property type="evidence" value="ECO:0007669"/>
    <property type="project" value="InterPro"/>
</dbReference>
<evidence type="ECO:0000256" key="7">
    <source>
        <dbReference type="ARBA" id="ARBA00026209"/>
    </source>
</evidence>
<dbReference type="PANTHER" id="PTHR47249:SF1">
    <property type="entry name" value="VACUOLAR PROTEIN 8"/>
    <property type="match status" value="1"/>
</dbReference>
<evidence type="ECO:0000313" key="11">
    <source>
        <dbReference type="Proteomes" id="UP001150538"/>
    </source>
</evidence>
<dbReference type="SUPFAM" id="SSF48371">
    <property type="entry name" value="ARM repeat"/>
    <property type="match status" value="2"/>
</dbReference>
<comment type="caution">
    <text evidence="10">The sequence shown here is derived from an EMBL/GenBank/DDBJ whole genome shotgun (WGS) entry which is preliminary data.</text>
</comment>
<dbReference type="OrthoDB" id="7537227at2759"/>
<dbReference type="InterPro" id="IPR045156">
    <property type="entry name" value="Vac8"/>
</dbReference>
<evidence type="ECO:0000256" key="4">
    <source>
        <dbReference type="ARBA" id="ARBA00022737"/>
    </source>
</evidence>
<evidence type="ECO:0000256" key="1">
    <source>
        <dbReference type="ARBA" id="ARBA00004592"/>
    </source>
</evidence>
<sequence>MGANCSSACNRFCCNFEDLNDQSETQSLLAKNERDAVDLIVQLFGERETRYVDFYEPRPMEALSTLAYSGELRLQRSAALAYSEITEQDVRPVTEEMIQPILYLLRVPSLDVQKNASAALGNLTRCRCITNLATADENKEAIANSGALIPLLRLAKSSEIRVQRNAVGALMNMTHTEKTRELLVRSGAIPVLVSLLSSPDHDVEYYCATALSNIAVGEQHRQILAEKEPALGPELIRLMSSEDVRVKSQATLALRNLASHEIYQRDLIRQGVLIPLRVQMVSGKDLVELAAVACLRNLSILEENEVPIVNAGFLPPLIAKLDYSGYIYWSEMVTHIVAILRNLTSGDHPSSDESQHVIVKEGALKHMKYILEDTSVDDAIKNEVCATLGALASNSSLKAQIVNEGLLEVFIHLTSSQSHDVQISSASAIAYLATEYDDYTPIIALWNQPADGIKGYLESFLVSDIPEFRYVAIFTVLVFLRSQNGDIAYLIYNQSSIGSLLDDVARQENGAIYESGGVTSDPNSGFPRSFTGSTDEQYIPLQTTLSEQNQTPDIPRTGASSEGLPTQTFLPCPEYMDPSYEDESEHHYRQLQMSGMISEISAIVQGMDSTKNHESMGGGR</sequence>
<dbReference type="Pfam" id="PF00514">
    <property type="entry name" value="Arm"/>
    <property type="match status" value="3"/>
</dbReference>
<evidence type="ECO:0000256" key="5">
    <source>
        <dbReference type="ARBA" id="ARBA00023136"/>
    </source>
</evidence>
<keyword evidence="3" id="KW-0926">Vacuole</keyword>
<evidence type="ECO:0000256" key="6">
    <source>
        <dbReference type="ARBA" id="ARBA00023288"/>
    </source>
</evidence>